<reference evidence="2" key="2">
    <citation type="submission" date="2021-04" db="EMBL/GenBank/DDBJ databases">
        <authorList>
            <person name="Gilroy R."/>
        </authorList>
    </citation>
    <scope>NUCLEOTIDE SEQUENCE</scope>
    <source>
        <strain evidence="2">CHK32-1732</strain>
    </source>
</reference>
<evidence type="ECO:0000313" key="2">
    <source>
        <dbReference type="EMBL" id="HIW90128.1"/>
    </source>
</evidence>
<protein>
    <submittedName>
        <fullName evidence="2">VOC family protein</fullName>
    </submittedName>
</protein>
<sequence>MLKYTDTILDCPDPKALAEFYAEVIGGEVAERSSDVWAFVPIGDRAPDIALCFQRDENFTAPTWPEGPVPQQMHLDFEVDEFAPERERVIGLGATLKKSVIGDDGYGWEVFADPVGHLFCLCRNEGHDWS</sequence>
<accession>A0A9D1RN80</accession>
<dbReference type="InterPro" id="IPR029068">
    <property type="entry name" value="Glyas_Bleomycin-R_OHBP_Dase"/>
</dbReference>
<dbReference type="PROSITE" id="PS51819">
    <property type="entry name" value="VOC"/>
    <property type="match status" value="1"/>
</dbReference>
<organism evidence="2 3">
    <name type="scientific">Candidatus Corynebacterium avicola</name>
    <dbReference type="NCBI Taxonomy" id="2838527"/>
    <lineage>
        <taxon>Bacteria</taxon>
        <taxon>Bacillati</taxon>
        <taxon>Actinomycetota</taxon>
        <taxon>Actinomycetes</taxon>
        <taxon>Mycobacteriales</taxon>
        <taxon>Corynebacteriaceae</taxon>
        <taxon>Corynebacterium</taxon>
    </lineage>
</organism>
<evidence type="ECO:0000259" key="1">
    <source>
        <dbReference type="PROSITE" id="PS51819"/>
    </source>
</evidence>
<proteinExistence type="predicted"/>
<feature type="domain" description="VOC" evidence="1">
    <location>
        <begin position="1"/>
        <end position="124"/>
    </location>
</feature>
<dbReference type="Gene3D" id="3.10.180.10">
    <property type="entry name" value="2,3-Dihydroxybiphenyl 1,2-Dioxygenase, domain 1"/>
    <property type="match status" value="1"/>
</dbReference>
<dbReference type="AlphaFoldDB" id="A0A9D1RN80"/>
<comment type="caution">
    <text evidence="2">The sequence shown here is derived from an EMBL/GenBank/DDBJ whole genome shotgun (WGS) entry which is preliminary data.</text>
</comment>
<dbReference type="InterPro" id="IPR041581">
    <property type="entry name" value="Glyoxalase_6"/>
</dbReference>
<dbReference type="Proteomes" id="UP000824190">
    <property type="component" value="Unassembled WGS sequence"/>
</dbReference>
<gene>
    <name evidence="2" type="ORF">H9870_00435</name>
</gene>
<dbReference type="PANTHER" id="PTHR35908">
    <property type="entry name" value="HYPOTHETICAL FUSION PROTEIN"/>
    <property type="match status" value="1"/>
</dbReference>
<dbReference type="Pfam" id="PF18029">
    <property type="entry name" value="Glyoxalase_6"/>
    <property type="match status" value="1"/>
</dbReference>
<evidence type="ECO:0000313" key="3">
    <source>
        <dbReference type="Proteomes" id="UP000824190"/>
    </source>
</evidence>
<dbReference type="PANTHER" id="PTHR35908:SF1">
    <property type="entry name" value="CONSERVED PROTEIN"/>
    <property type="match status" value="1"/>
</dbReference>
<dbReference type="InterPro" id="IPR037523">
    <property type="entry name" value="VOC_core"/>
</dbReference>
<dbReference type="CDD" id="cd06587">
    <property type="entry name" value="VOC"/>
    <property type="match status" value="1"/>
</dbReference>
<reference evidence="2" key="1">
    <citation type="journal article" date="2021" name="PeerJ">
        <title>Extensive microbial diversity within the chicken gut microbiome revealed by metagenomics and culture.</title>
        <authorList>
            <person name="Gilroy R."/>
            <person name="Ravi A."/>
            <person name="Getino M."/>
            <person name="Pursley I."/>
            <person name="Horton D.L."/>
            <person name="Alikhan N.F."/>
            <person name="Baker D."/>
            <person name="Gharbi K."/>
            <person name="Hall N."/>
            <person name="Watson M."/>
            <person name="Adriaenssens E.M."/>
            <person name="Foster-Nyarko E."/>
            <person name="Jarju S."/>
            <person name="Secka A."/>
            <person name="Antonio M."/>
            <person name="Oren A."/>
            <person name="Chaudhuri R.R."/>
            <person name="La Ragione R."/>
            <person name="Hildebrand F."/>
            <person name="Pallen M.J."/>
        </authorList>
    </citation>
    <scope>NUCLEOTIDE SEQUENCE</scope>
    <source>
        <strain evidence="2">CHK32-1732</strain>
    </source>
</reference>
<dbReference type="EMBL" id="DXGC01000005">
    <property type="protein sequence ID" value="HIW90128.1"/>
    <property type="molecule type" value="Genomic_DNA"/>
</dbReference>
<name>A0A9D1RN80_9CORY</name>
<dbReference type="SUPFAM" id="SSF54593">
    <property type="entry name" value="Glyoxalase/Bleomycin resistance protein/Dihydroxybiphenyl dioxygenase"/>
    <property type="match status" value="1"/>
</dbReference>